<sequence>MSSSDSNILSILKRNGSSQSSRYRKDLDPDQLELMGFGVEDWILFAYNFAQKLNFYDNNNEIEGNWDKFFQELSLNPSKLIYESNFDLEEIKTQLKSILSQYQVNGELSPHLTLFISFLKVLETSRSKFNQLTKKHLDFYYTEVLKMEKLPPSSDSVYVILELTKKALNQRIEAQTLFNAGKNKEGKPLIYVNPEESSINSIEVKSIKNIFHDKKRKRIKESVLLDIEDGESDTLQNKQSWWPFGHTDSNDVLLQNPTIGFLVSSSILLLNEGQRTIKITFTFGASLNFNFEQFISIFEVYITTEKEWIQIENEQINKINGSNTQLALEIELANNFPSVTPFVSEDLFLNKVNSLPALKFILDTSSPIGYSIFQELTTKKLQNLKIQVIVEGVKNILLENDQTTLNPQKPFYPFTTRPFKGSSFSFSYPEAFSKNCKNLNLKFDWKNTPEGFAKHYETYVLEAKNNVASTTFMGILNLSILNISPIAQKLEKLEIEDSRDLKGLEILKKENIGDDVQRMQLRQSATSSSSTPIVNNDSYFKYKSELLVNGIVLKGLNSIDETIFIEDNGDYNFKYKINNQISKLPNAKIRVNLQQSFLHEIYPKIYAMVLTSESDSKILPNEPYTPLASDLSFGYEAEVVFEQNSIENKIIQIHPFGFSEWEDKLLISSQYNQAGYLYIGLENAKPRDILSLLFQLDEGTENPLSVDMEPIRWATLSNNTWQNLPKESILLNETLNFLRSGIVKIELPSVIDTNNTLFAPGLFWIRAQLLGAHDAVCRCINIHSQAVRLQALDSLQATHLPGKLENGVISKFEKRVSHFKNVSQPYASFGGRGLETDNNFYRRVSERLRHKNRAITQWDYEHLILEAFPDLILVKCLNHTSPTCFNAPGHVTIVVVPSTRQFDTEKIIYPRVSSGKLEEIKMFVSRYISPAIEIHVINPDYEKLSITVNIKILQGLDFNFYQNQLKKDITNFLSPWAFENNILLNFNKEFHKSQILYFIENLSYIDYISKLELRIDNKPIENTVRATSPSNIIVSDESHLVSLSIDNCSKV</sequence>
<dbReference type="RefSeq" id="WP_241411990.1">
    <property type="nucleotide sequence ID" value="NZ_JAKZGO010000007.1"/>
</dbReference>
<dbReference type="EMBL" id="JAKZGO010000007">
    <property type="protein sequence ID" value="MCH7413872.1"/>
    <property type="molecule type" value="Genomic_DNA"/>
</dbReference>
<protein>
    <submittedName>
        <fullName evidence="1">Baseplate J/gp47 family protein</fullName>
    </submittedName>
</protein>
<dbReference type="Proteomes" id="UP001165430">
    <property type="component" value="Unassembled WGS sequence"/>
</dbReference>
<name>A0ABS9VBQ5_9BACT</name>
<accession>A0ABS9VBQ5</accession>
<organism evidence="1 2">
    <name type="scientific">Belliella alkalica</name>
    <dbReference type="NCBI Taxonomy" id="1730871"/>
    <lineage>
        <taxon>Bacteria</taxon>
        <taxon>Pseudomonadati</taxon>
        <taxon>Bacteroidota</taxon>
        <taxon>Cytophagia</taxon>
        <taxon>Cytophagales</taxon>
        <taxon>Cyclobacteriaceae</taxon>
        <taxon>Belliella</taxon>
    </lineage>
</organism>
<evidence type="ECO:0000313" key="1">
    <source>
        <dbReference type="EMBL" id="MCH7413872.1"/>
    </source>
</evidence>
<gene>
    <name evidence="1" type="ORF">MM213_10275</name>
</gene>
<proteinExistence type="predicted"/>
<reference evidence="1" key="1">
    <citation type="submission" date="2022-03" db="EMBL/GenBank/DDBJ databases">
        <title>De novo assembled genomes of Belliella spp. (Cyclobacteriaceae) strains.</title>
        <authorList>
            <person name="Szabo A."/>
            <person name="Korponai K."/>
            <person name="Felfoldi T."/>
        </authorList>
    </citation>
    <scope>NUCLEOTIDE SEQUENCE</scope>
    <source>
        <strain evidence="1">DSM 111903</strain>
    </source>
</reference>
<comment type="caution">
    <text evidence="1">The sequence shown here is derived from an EMBL/GenBank/DDBJ whole genome shotgun (WGS) entry which is preliminary data.</text>
</comment>
<evidence type="ECO:0000313" key="2">
    <source>
        <dbReference type="Proteomes" id="UP001165430"/>
    </source>
</evidence>
<keyword evidence="2" id="KW-1185">Reference proteome</keyword>